<comment type="caution">
    <text evidence="3">The sequence shown here is derived from an EMBL/GenBank/DDBJ whole genome shotgun (WGS) entry which is preliminary data.</text>
</comment>
<dbReference type="InterPro" id="IPR051462">
    <property type="entry name" value="CBS_domain-containing"/>
</dbReference>
<sequence>VEPETSMTELREILRSHRISGTPVVSNGQLVGIISIEDFINWQAEGSVEASVGERMTRQVKTVYEDEPLVHVVSRLERHGFGRFPIIERSSSKLVGVITEGDIFRRPLLPKR</sequence>
<reference evidence="3" key="1">
    <citation type="journal article" date="2015" name="Nature">
        <title>Complex archaea that bridge the gap between prokaryotes and eukaryotes.</title>
        <authorList>
            <person name="Spang A."/>
            <person name="Saw J.H."/>
            <person name="Jorgensen S.L."/>
            <person name="Zaremba-Niedzwiedzka K."/>
            <person name="Martijn J."/>
            <person name="Lind A.E."/>
            <person name="van Eijk R."/>
            <person name="Schleper C."/>
            <person name="Guy L."/>
            <person name="Ettema T.J."/>
        </authorList>
    </citation>
    <scope>NUCLEOTIDE SEQUENCE</scope>
</reference>
<evidence type="ECO:0000259" key="2">
    <source>
        <dbReference type="PROSITE" id="PS51371"/>
    </source>
</evidence>
<feature type="non-terminal residue" evidence="3">
    <location>
        <position position="1"/>
    </location>
</feature>
<evidence type="ECO:0000313" key="3">
    <source>
        <dbReference type="EMBL" id="KKL18312.1"/>
    </source>
</evidence>
<dbReference type="SMART" id="SM00116">
    <property type="entry name" value="CBS"/>
    <property type="match status" value="2"/>
</dbReference>
<dbReference type="InterPro" id="IPR000644">
    <property type="entry name" value="CBS_dom"/>
</dbReference>
<feature type="domain" description="CBS" evidence="2">
    <location>
        <begin position="56"/>
        <end position="112"/>
    </location>
</feature>
<organism evidence="3">
    <name type="scientific">marine sediment metagenome</name>
    <dbReference type="NCBI Taxonomy" id="412755"/>
    <lineage>
        <taxon>unclassified sequences</taxon>
        <taxon>metagenomes</taxon>
        <taxon>ecological metagenomes</taxon>
    </lineage>
</organism>
<keyword evidence="1" id="KW-0677">Repeat</keyword>
<dbReference type="PANTHER" id="PTHR48108">
    <property type="entry name" value="CBS DOMAIN-CONTAINING PROTEIN CBSX2, CHLOROPLASTIC"/>
    <property type="match status" value="1"/>
</dbReference>
<dbReference type="PROSITE" id="PS51371">
    <property type="entry name" value="CBS"/>
    <property type="match status" value="2"/>
</dbReference>
<dbReference type="InterPro" id="IPR046342">
    <property type="entry name" value="CBS_dom_sf"/>
</dbReference>
<proteinExistence type="predicted"/>
<name>A0A0F9BWQ5_9ZZZZ</name>
<dbReference type="CDD" id="cd02205">
    <property type="entry name" value="CBS_pair_SF"/>
    <property type="match status" value="1"/>
</dbReference>
<feature type="domain" description="CBS" evidence="2">
    <location>
        <begin position="1"/>
        <end position="51"/>
    </location>
</feature>
<protein>
    <recommendedName>
        <fullName evidence="2">CBS domain-containing protein</fullName>
    </recommendedName>
</protein>
<dbReference type="EMBL" id="LAZR01038918">
    <property type="protein sequence ID" value="KKL18312.1"/>
    <property type="molecule type" value="Genomic_DNA"/>
</dbReference>
<gene>
    <name evidence="3" type="ORF">LCGC14_2476790</name>
</gene>
<dbReference type="Pfam" id="PF00571">
    <property type="entry name" value="CBS"/>
    <property type="match status" value="2"/>
</dbReference>
<dbReference type="AlphaFoldDB" id="A0A0F9BWQ5"/>
<dbReference type="Gene3D" id="3.10.580.10">
    <property type="entry name" value="CBS-domain"/>
    <property type="match status" value="1"/>
</dbReference>
<accession>A0A0F9BWQ5</accession>
<dbReference type="SUPFAM" id="SSF54631">
    <property type="entry name" value="CBS-domain pair"/>
    <property type="match status" value="1"/>
</dbReference>
<dbReference type="PANTHER" id="PTHR48108:SF26">
    <property type="entry name" value="CBS DOMAIN-CONTAINING PROTEIN DDB_G0289609"/>
    <property type="match status" value="1"/>
</dbReference>
<evidence type="ECO:0000256" key="1">
    <source>
        <dbReference type="ARBA" id="ARBA00022737"/>
    </source>
</evidence>